<evidence type="ECO:0000313" key="5">
    <source>
        <dbReference type="Proteomes" id="UP001189429"/>
    </source>
</evidence>
<dbReference type="Pfam" id="PF13893">
    <property type="entry name" value="RRM_5"/>
    <property type="match status" value="1"/>
</dbReference>
<dbReference type="Pfam" id="PF00076">
    <property type="entry name" value="RRM_1"/>
    <property type="match status" value="1"/>
</dbReference>
<dbReference type="InterPro" id="IPR012677">
    <property type="entry name" value="Nucleotide-bd_a/b_plait_sf"/>
</dbReference>
<feature type="domain" description="RRM" evidence="3">
    <location>
        <begin position="73"/>
        <end position="146"/>
    </location>
</feature>
<protein>
    <recommendedName>
        <fullName evidence="3">RRM domain-containing protein</fullName>
    </recommendedName>
</protein>
<dbReference type="SMART" id="SM00360">
    <property type="entry name" value="RRM"/>
    <property type="match status" value="1"/>
</dbReference>
<comment type="caution">
    <text evidence="4">The sequence shown here is derived from an EMBL/GenBank/DDBJ whole genome shotgun (WGS) entry which is preliminary data.</text>
</comment>
<dbReference type="PANTHER" id="PTHR15481:SF0">
    <property type="entry name" value="LD23870P-RELATED"/>
    <property type="match status" value="1"/>
</dbReference>
<dbReference type="EMBL" id="CAUYUJ010004472">
    <property type="protein sequence ID" value="CAK0809745.1"/>
    <property type="molecule type" value="Genomic_DNA"/>
</dbReference>
<evidence type="ECO:0000256" key="1">
    <source>
        <dbReference type="ARBA" id="ARBA00022884"/>
    </source>
</evidence>
<dbReference type="Proteomes" id="UP001189429">
    <property type="component" value="Unassembled WGS sequence"/>
</dbReference>
<evidence type="ECO:0000256" key="2">
    <source>
        <dbReference type="PROSITE-ProRule" id="PRU00176"/>
    </source>
</evidence>
<accession>A0ABN9QUV2</accession>
<gene>
    <name evidence="4" type="ORF">PCOR1329_LOCUS14912</name>
</gene>
<name>A0ABN9QUV2_9DINO</name>
<dbReference type="PANTHER" id="PTHR15481">
    <property type="entry name" value="RIBONUCLEIC ACID BINDING PROTEIN S1"/>
    <property type="match status" value="1"/>
</dbReference>
<reference evidence="4" key="1">
    <citation type="submission" date="2023-10" db="EMBL/GenBank/DDBJ databases">
        <authorList>
            <person name="Chen Y."/>
            <person name="Shah S."/>
            <person name="Dougan E. K."/>
            <person name="Thang M."/>
            <person name="Chan C."/>
        </authorList>
    </citation>
    <scope>NUCLEOTIDE SEQUENCE [LARGE SCALE GENOMIC DNA]</scope>
</reference>
<proteinExistence type="predicted"/>
<keyword evidence="1 2" id="KW-0694">RNA-binding</keyword>
<organism evidence="4 5">
    <name type="scientific">Prorocentrum cordatum</name>
    <dbReference type="NCBI Taxonomy" id="2364126"/>
    <lineage>
        <taxon>Eukaryota</taxon>
        <taxon>Sar</taxon>
        <taxon>Alveolata</taxon>
        <taxon>Dinophyceae</taxon>
        <taxon>Prorocentrales</taxon>
        <taxon>Prorocentraceae</taxon>
        <taxon>Prorocentrum</taxon>
    </lineage>
</organism>
<dbReference type="InterPro" id="IPR000504">
    <property type="entry name" value="RRM_dom"/>
</dbReference>
<dbReference type="Gene3D" id="3.30.70.330">
    <property type="match status" value="2"/>
</dbReference>
<feature type="non-terminal residue" evidence="4">
    <location>
        <position position="1"/>
    </location>
</feature>
<dbReference type="SUPFAM" id="SSF54928">
    <property type="entry name" value="RNA-binding domain, RBD"/>
    <property type="match status" value="1"/>
</dbReference>
<evidence type="ECO:0000259" key="3">
    <source>
        <dbReference type="PROSITE" id="PS50102"/>
    </source>
</evidence>
<dbReference type="PROSITE" id="PS50102">
    <property type="entry name" value="RRM"/>
    <property type="match status" value="1"/>
</dbReference>
<evidence type="ECO:0000313" key="4">
    <source>
        <dbReference type="EMBL" id="CAK0809745.1"/>
    </source>
</evidence>
<sequence length="180" mass="20178">EDLRYLFGLYGTVVSVSEADEAPEKSLIVEYATAEAASEAQGHLNHGMIRGKIIRVMLVSTLELIRKTMVSGRRFIIENLDTDIDSHGFFNICCLFGEVCDCKLQLRNSGYTKGYGFVHYAEEADAARARKALSQMQVGEKTVSMRPFAWDDAPLFTGTLYARAVYNPYLQARSNPLDFM</sequence>
<dbReference type="CDD" id="cd00590">
    <property type="entry name" value="RRM_SF"/>
    <property type="match status" value="1"/>
</dbReference>
<keyword evidence="5" id="KW-1185">Reference proteome</keyword>
<dbReference type="InterPro" id="IPR035979">
    <property type="entry name" value="RBD_domain_sf"/>
</dbReference>